<dbReference type="Gene3D" id="3.20.10.10">
    <property type="entry name" value="D-amino Acid Aminotransferase, subunit A, domain 2"/>
    <property type="match status" value="1"/>
</dbReference>
<sequence length="284" mass="31602">MSSSAPSFHIFSSLRYDPWLPQFLSHCGQESAYPNPQDTPYYLLAYHRDRLINAAQCFQWSSALDFLEKHDLAAFIRFLDPFIPDKTTQWRLRILLHCSGECKVEAYPTAPIPPLRLLVPSPGILDQPAESQSGLWRVYIDSQPIVPSVYTTHKTTARDDYNAARLRAGIQSPAENAEVLVVNPQGEVMEGSITTPYFRRRHQLGTSGAGAPSEPHWITPPLSSGGNAGTTRRYALAQGFCIEGVIKTAELVDGDECWLSNGVHTKIKDIILKRAGNWRGDGHS</sequence>
<reference evidence="2 3" key="1">
    <citation type="submission" date="2019-06" db="EMBL/GenBank/DDBJ databases">
        <title>Wine fermentation using esterase from Monascus purpureus.</title>
        <authorList>
            <person name="Geng C."/>
            <person name="Zhang Y."/>
        </authorList>
    </citation>
    <scope>NUCLEOTIDE SEQUENCE [LARGE SCALE GENOMIC DNA]</scope>
    <source>
        <strain evidence="2">HQ1</strain>
    </source>
</reference>
<evidence type="ECO:0000313" key="2">
    <source>
        <dbReference type="EMBL" id="TQB75505.1"/>
    </source>
</evidence>
<dbReference type="InterPro" id="IPR043132">
    <property type="entry name" value="BCAT-like_C"/>
</dbReference>
<keyword evidence="3" id="KW-1185">Reference proteome</keyword>
<dbReference type="InterPro" id="IPR043131">
    <property type="entry name" value="BCAT-like_N"/>
</dbReference>
<dbReference type="InterPro" id="IPR001544">
    <property type="entry name" value="Aminotrans_IV"/>
</dbReference>
<feature type="region of interest" description="Disordered" evidence="1">
    <location>
        <begin position="205"/>
        <end position="224"/>
    </location>
</feature>
<name>A0A507R2V4_MONPU</name>
<evidence type="ECO:0000313" key="3">
    <source>
        <dbReference type="Proteomes" id="UP000319663"/>
    </source>
</evidence>
<accession>A0A507R2V4</accession>
<dbReference type="Gene3D" id="3.30.470.10">
    <property type="match status" value="1"/>
</dbReference>
<dbReference type="InterPro" id="IPR036038">
    <property type="entry name" value="Aminotransferase-like"/>
</dbReference>
<proteinExistence type="predicted"/>
<organism evidence="2 3">
    <name type="scientific">Monascus purpureus</name>
    <name type="common">Red mold</name>
    <name type="synonym">Monascus anka</name>
    <dbReference type="NCBI Taxonomy" id="5098"/>
    <lineage>
        <taxon>Eukaryota</taxon>
        <taxon>Fungi</taxon>
        <taxon>Dikarya</taxon>
        <taxon>Ascomycota</taxon>
        <taxon>Pezizomycotina</taxon>
        <taxon>Eurotiomycetes</taxon>
        <taxon>Eurotiomycetidae</taxon>
        <taxon>Eurotiales</taxon>
        <taxon>Aspergillaceae</taxon>
        <taxon>Monascus</taxon>
    </lineage>
</organism>
<protein>
    <recommendedName>
        <fullName evidence="4">Aminodeoxychorismate lyase</fullName>
    </recommendedName>
</protein>
<comment type="caution">
    <text evidence="2">The sequence shown here is derived from an EMBL/GenBank/DDBJ whole genome shotgun (WGS) entry which is preliminary data.</text>
</comment>
<gene>
    <name evidence="2" type="ORF">MPDQ_002798</name>
</gene>
<dbReference type="STRING" id="5098.A0A507R2V4"/>
<dbReference type="Pfam" id="PF01063">
    <property type="entry name" value="Aminotran_4"/>
    <property type="match status" value="1"/>
</dbReference>
<dbReference type="GO" id="GO:0003824">
    <property type="term" value="F:catalytic activity"/>
    <property type="evidence" value="ECO:0007669"/>
    <property type="project" value="InterPro"/>
</dbReference>
<evidence type="ECO:0000256" key="1">
    <source>
        <dbReference type="SAM" id="MobiDB-lite"/>
    </source>
</evidence>
<dbReference type="Proteomes" id="UP000319663">
    <property type="component" value="Unassembled WGS sequence"/>
</dbReference>
<evidence type="ECO:0008006" key="4">
    <source>
        <dbReference type="Google" id="ProtNLM"/>
    </source>
</evidence>
<dbReference type="EMBL" id="VIFY01000019">
    <property type="protein sequence ID" value="TQB75505.1"/>
    <property type="molecule type" value="Genomic_DNA"/>
</dbReference>
<dbReference type="SUPFAM" id="SSF56752">
    <property type="entry name" value="D-aminoacid aminotransferase-like PLP-dependent enzymes"/>
    <property type="match status" value="1"/>
</dbReference>
<dbReference type="AlphaFoldDB" id="A0A507R2V4"/>